<dbReference type="CDD" id="cd07383">
    <property type="entry name" value="MPP_Dcr2"/>
    <property type="match status" value="1"/>
</dbReference>
<organism evidence="2 3">
    <name type="scientific">Maudiozyma humilis</name>
    <name type="common">Sour dough yeast</name>
    <name type="synonym">Kazachstania humilis</name>
    <dbReference type="NCBI Taxonomy" id="51915"/>
    <lineage>
        <taxon>Eukaryota</taxon>
        <taxon>Fungi</taxon>
        <taxon>Dikarya</taxon>
        <taxon>Ascomycota</taxon>
        <taxon>Saccharomycotina</taxon>
        <taxon>Saccharomycetes</taxon>
        <taxon>Saccharomycetales</taxon>
        <taxon>Saccharomycetaceae</taxon>
        <taxon>Maudiozyma</taxon>
    </lineage>
</organism>
<dbReference type="PANTHER" id="PTHR32440:SF0">
    <property type="entry name" value="PHOSPHATASE DCR2-RELATED"/>
    <property type="match status" value="1"/>
</dbReference>
<dbReference type="AlphaFoldDB" id="A0AAV5S0F6"/>
<dbReference type="GO" id="GO:0004721">
    <property type="term" value="F:phosphoprotein phosphatase activity"/>
    <property type="evidence" value="ECO:0007669"/>
    <property type="project" value="TreeGrafter"/>
</dbReference>
<sequence>MRVRFSKRYLRTLVPLVIVVTVVILALRHRGTPNVSLPRIPNTTYAAQRPDPADIGSDSWSKEEVGSLLASNKISLDSSVDLQFLDLNRLVITGVGLKKCYHAAGRFERCSTKVPKGLPEVPFADRTLEYVIPKDLRGSVGFHWYGNSEYVYFDALTLGALLEAQATQEIYALVDVASAPFPESSLVSVKLHNLYFVFQKFTLAELLADSRQAHTVSKINVLFGSDCKDPRDFWHLIKTDALLDGYRFPSYISCEKKPVAMRAASTVNPALLAQDGRNFKIVQLADLHMGVGENKCLDEFPATDDCHADPKTFKFIDSVLDIEKPDMVVFTGDQIMGDRSIQDSESTLLKVLDPVIKRQIPWAMVWGNHDDEGSLSRWELSQLATTLPYSLFKMSPYDTADNTFGVGNYVQQVRNATDPNDVLMTFYFLDSHKYSKTGKLYPGYDWIKEPQWDYMRHLYQTELAASIPTNKPHVSMAFFHIPLPEYLDFDSKKHPGQQNPLVGTYKEGVTAPKYNSGGLKTLGELGVEVTACGHDHCNDYCLQDDSASNPVWLCFGGGGGEGGYAGYGGTERRIRTFEINPQNGNIYTWKRLNGSPDQPFDQQQL</sequence>
<accession>A0AAV5S0F6</accession>
<keyword evidence="3" id="KW-1185">Reference proteome</keyword>
<dbReference type="EMBL" id="BTGD01000011">
    <property type="protein sequence ID" value="GMM57140.1"/>
    <property type="molecule type" value="Genomic_DNA"/>
</dbReference>
<evidence type="ECO:0000259" key="1">
    <source>
        <dbReference type="Pfam" id="PF00149"/>
    </source>
</evidence>
<reference evidence="2 3" key="1">
    <citation type="journal article" date="2023" name="Elife">
        <title>Identification of key yeast species and microbe-microbe interactions impacting larval growth of Drosophila in the wild.</title>
        <authorList>
            <person name="Mure A."/>
            <person name="Sugiura Y."/>
            <person name="Maeda R."/>
            <person name="Honda K."/>
            <person name="Sakurai N."/>
            <person name="Takahashi Y."/>
            <person name="Watada M."/>
            <person name="Katoh T."/>
            <person name="Gotoh A."/>
            <person name="Gotoh Y."/>
            <person name="Taniguchi I."/>
            <person name="Nakamura K."/>
            <person name="Hayashi T."/>
            <person name="Katayama T."/>
            <person name="Uemura T."/>
            <person name="Hattori Y."/>
        </authorList>
    </citation>
    <scope>NUCLEOTIDE SEQUENCE [LARGE SCALE GENOMIC DNA]</scope>
    <source>
        <strain evidence="2 3">KH-74</strain>
    </source>
</reference>
<dbReference type="InterPro" id="IPR004843">
    <property type="entry name" value="Calcineurin-like_PHP"/>
</dbReference>
<gene>
    <name evidence="2" type="ORF">DAKH74_037560</name>
</gene>
<evidence type="ECO:0000313" key="2">
    <source>
        <dbReference type="EMBL" id="GMM57140.1"/>
    </source>
</evidence>
<protein>
    <submittedName>
        <fullName evidence="2">Phosphoprotein phosphatase</fullName>
    </submittedName>
</protein>
<name>A0AAV5S0F6_MAUHU</name>
<dbReference type="PANTHER" id="PTHR32440">
    <property type="entry name" value="PHOSPHATASE DCR2-RELATED-RELATED"/>
    <property type="match status" value="1"/>
</dbReference>
<dbReference type="GO" id="GO:0005737">
    <property type="term" value="C:cytoplasm"/>
    <property type="evidence" value="ECO:0007669"/>
    <property type="project" value="TreeGrafter"/>
</dbReference>
<comment type="caution">
    <text evidence="2">The sequence shown here is derived from an EMBL/GenBank/DDBJ whole genome shotgun (WGS) entry which is preliminary data.</text>
</comment>
<dbReference type="SUPFAM" id="SSF56300">
    <property type="entry name" value="Metallo-dependent phosphatases"/>
    <property type="match status" value="1"/>
</dbReference>
<proteinExistence type="predicted"/>
<dbReference type="Proteomes" id="UP001377567">
    <property type="component" value="Unassembled WGS sequence"/>
</dbReference>
<dbReference type="Pfam" id="PF00149">
    <property type="entry name" value="Metallophos"/>
    <property type="match status" value="1"/>
</dbReference>
<dbReference type="Gene3D" id="3.60.21.10">
    <property type="match status" value="1"/>
</dbReference>
<dbReference type="InterPro" id="IPR029052">
    <property type="entry name" value="Metallo-depent_PP-like"/>
</dbReference>
<feature type="domain" description="Calcineurin-like phosphoesterase" evidence="1">
    <location>
        <begin position="279"/>
        <end position="537"/>
    </location>
</feature>
<evidence type="ECO:0000313" key="3">
    <source>
        <dbReference type="Proteomes" id="UP001377567"/>
    </source>
</evidence>